<comment type="caution">
    <text evidence="4">The sequence shown here is derived from an EMBL/GenBank/DDBJ whole genome shotgun (WGS) entry which is preliminary data.</text>
</comment>
<dbReference type="InterPro" id="IPR051448">
    <property type="entry name" value="CdaR-like_regulators"/>
</dbReference>
<dbReference type="EMBL" id="JAUIYO010000013">
    <property type="protein sequence ID" value="MFK2826653.1"/>
    <property type="molecule type" value="Genomic_DNA"/>
</dbReference>
<sequence>MITVGEAIHLSELTGVKVHAGKRGLSRKIRWAHVIDHDDMRHFLEGGELLLTCGQVWPQDHSLEDRLLKGFLRHQISGIIFATGRYLKECPPAVLEFGQKYAIPILEVPFHLQFVKITHAIHQEIMKREFRKKELTAQLPSNITEELRTVNSSIDICRILSKHFRCTAVITDSTNKVLDKSIPTEAKRKDLSHIINELAHLPDNTRSDNTQLENEPAPSDGQTVYVSTTTPPYSIAVPLQSGEKHWGTLWLIHFHRPFEEVRTFALEYAAMILLDIYLNQQQIGIAHKQLRAELMELLLENPKTASIVMEDRMQKLKLIQNENWIAGFVLPGKKEIPLSLSLEMDFLSDECTRWIDQREEINGFCEAYDGKLTLLISSNLEYSEMKKHLKDLAHHVQNIYKQVVPVFVFGEKKPDLLSLAESYHEANTLTPLVQFLHPEGGVYFADESRRNLLLYGGMSAPKAQDFRKLILPEELLSERGSVLYETLKCLALHNYNRESVAKTLHIHRNTLRYRIDRIEQYLQDSLSSSRCQFWIQAALDLESLANQSHEVAAGEDKDDIILPHPL</sequence>
<dbReference type="Pfam" id="PF07905">
    <property type="entry name" value="PucR"/>
    <property type="match status" value="1"/>
</dbReference>
<dbReference type="Proteomes" id="UP001619911">
    <property type="component" value="Unassembled WGS sequence"/>
</dbReference>
<evidence type="ECO:0000256" key="1">
    <source>
        <dbReference type="SAM" id="MobiDB-lite"/>
    </source>
</evidence>
<dbReference type="PANTHER" id="PTHR33744:SF1">
    <property type="entry name" value="DNA-BINDING TRANSCRIPTIONAL ACTIVATOR ADER"/>
    <property type="match status" value="1"/>
</dbReference>
<evidence type="ECO:0000313" key="5">
    <source>
        <dbReference type="Proteomes" id="UP001619911"/>
    </source>
</evidence>
<dbReference type="Gene3D" id="1.10.10.2840">
    <property type="entry name" value="PucR C-terminal helix-turn-helix domain"/>
    <property type="match status" value="1"/>
</dbReference>
<feature type="domain" description="Purine catabolism PurC-like" evidence="2">
    <location>
        <begin position="7"/>
        <end position="125"/>
    </location>
</feature>
<reference evidence="4 5" key="1">
    <citation type="submission" date="2023-07" db="EMBL/GenBank/DDBJ databases">
        <title>Bacillus lucianemedeirus sp. nov, a new species isolated from an immunobiological production facility.</title>
        <authorList>
            <person name="Costa L.V."/>
            <person name="Miranda R.V.S.L."/>
            <person name="Brandao M.L.L."/>
            <person name="Reis C.M.F."/>
            <person name="Frazao A.M."/>
            <person name="Cruz F.V."/>
            <person name="Baio P.V.P."/>
            <person name="Veras J.F.C."/>
            <person name="Ramos J.N."/>
            <person name="Vieira V."/>
        </authorList>
    </citation>
    <scope>NUCLEOTIDE SEQUENCE [LARGE SCALE GENOMIC DNA]</scope>
    <source>
        <strain evidence="4 5">B190/17</strain>
    </source>
</reference>
<accession>A0ABW8IAX2</accession>
<feature type="domain" description="PucR C-terminal helix-turn-helix" evidence="3">
    <location>
        <begin position="483"/>
        <end position="539"/>
    </location>
</feature>
<dbReference type="Gene3D" id="3.30.450.40">
    <property type="match status" value="1"/>
</dbReference>
<dbReference type="InterPro" id="IPR025736">
    <property type="entry name" value="PucR_C-HTH_dom"/>
</dbReference>
<protein>
    <submittedName>
        <fullName evidence="4">PucR family transcriptional regulator ligand-binding domain-containing protein</fullName>
    </submittedName>
</protein>
<dbReference type="InterPro" id="IPR042070">
    <property type="entry name" value="PucR_C-HTH_sf"/>
</dbReference>
<evidence type="ECO:0000259" key="2">
    <source>
        <dbReference type="Pfam" id="PF07905"/>
    </source>
</evidence>
<dbReference type="RefSeq" id="WP_404318182.1">
    <property type="nucleotide sequence ID" value="NZ_JAUIYO010000013.1"/>
</dbReference>
<organism evidence="4 5">
    <name type="scientific">Bacillus lumedeiriae</name>
    <dbReference type="NCBI Taxonomy" id="3058829"/>
    <lineage>
        <taxon>Bacteria</taxon>
        <taxon>Bacillati</taxon>
        <taxon>Bacillota</taxon>
        <taxon>Bacilli</taxon>
        <taxon>Bacillales</taxon>
        <taxon>Bacillaceae</taxon>
        <taxon>Bacillus</taxon>
    </lineage>
</organism>
<dbReference type="InterPro" id="IPR012914">
    <property type="entry name" value="PucR_dom"/>
</dbReference>
<gene>
    <name evidence="4" type="ORF">QYG89_13435</name>
</gene>
<evidence type="ECO:0000259" key="3">
    <source>
        <dbReference type="Pfam" id="PF13556"/>
    </source>
</evidence>
<proteinExistence type="predicted"/>
<keyword evidence="5" id="KW-1185">Reference proteome</keyword>
<dbReference type="PANTHER" id="PTHR33744">
    <property type="entry name" value="CARBOHYDRATE DIACID REGULATOR"/>
    <property type="match status" value="1"/>
</dbReference>
<name>A0ABW8IAX2_9BACI</name>
<evidence type="ECO:0000313" key="4">
    <source>
        <dbReference type="EMBL" id="MFK2826653.1"/>
    </source>
</evidence>
<dbReference type="Pfam" id="PF13556">
    <property type="entry name" value="HTH_30"/>
    <property type="match status" value="1"/>
</dbReference>
<feature type="region of interest" description="Disordered" evidence="1">
    <location>
        <begin position="203"/>
        <end position="223"/>
    </location>
</feature>
<dbReference type="InterPro" id="IPR029016">
    <property type="entry name" value="GAF-like_dom_sf"/>
</dbReference>